<dbReference type="SUPFAM" id="SSF81321">
    <property type="entry name" value="Family A G protein-coupled receptor-like"/>
    <property type="match status" value="3"/>
</dbReference>
<feature type="transmembrane region" description="Helical" evidence="11">
    <location>
        <begin position="72"/>
        <end position="98"/>
    </location>
</feature>
<dbReference type="GO" id="GO:0005886">
    <property type="term" value="C:plasma membrane"/>
    <property type="evidence" value="ECO:0007669"/>
    <property type="project" value="UniProtKB-SubCell"/>
</dbReference>
<dbReference type="Proteomes" id="UP000664991">
    <property type="component" value="Unassembled WGS sequence"/>
</dbReference>
<organism evidence="13 14">
    <name type="scientific">Ovis aries</name>
    <name type="common">Sheep</name>
    <dbReference type="NCBI Taxonomy" id="9940"/>
    <lineage>
        <taxon>Eukaryota</taxon>
        <taxon>Metazoa</taxon>
        <taxon>Chordata</taxon>
        <taxon>Craniata</taxon>
        <taxon>Vertebrata</taxon>
        <taxon>Euteleostomi</taxon>
        <taxon>Mammalia</taxon>
        <taxon>Eutheria</taxon>
        <taxon>Laurasiatheria</taxon>
        <taxon>Artiodactyla</taxon>
        <taxon>Ruminantia</taxon>
        <taxon>Pecora</taxon>
        <taxon>Bovidae</taxon>
        <taxon>Caprinae</taxon>
        <taxon>Ovis</taxon>
    </lineage>
</organism>
<feature type="transmembrane region" description="Helical" evidence="11">
    <location>
        <begin position="234"/>
        <end position="252"/>
    </location>
</feature>
<keyword evidence="7 11" id="KW-1133">Transmembrane helix</keyword>
<feature type="transmembrane region" description="Helical" evidence="11">
    <location>
        <begin position="658"/>
        <end position="680"/>
    </location>
</feature>
<evidence type="ECO:0000256" key="4">
    <source>
        <dbReference type="ARBA" id="ARBA00022606"/>
    </source>
</evidence>
<comment type="function">
    <text evidence="1">Putative odorant or sperm cell receptor.</text>
</comment>
<feature type="transmembrane region" description="Helical" evidence="11">
    <location>
        <begin position="512"/>
        <end position="534"/>
    </location>
</feature>
<protein>
    <recommendedName>
        <fullName evidence="12">G-protein coupled receptors family 1 profile domain-containing protein</fullName>
    </recommendedName>
</protein>
<dbReference type="InterPro" id="IPR000725">
    <property type="entry name" value="Olfact_rcpt"/>
</dbReference>
<feature type="domain" description="G-protein coupled receptors family 1 profile" evidence="12">
    <location>
        <begin position="215"/>
        <end position="428"/>
    </location>
</feature>
<evidence type="ECO:0000256" key="1">
    <source>
        <dbReference type="ARBA" id="ARBA00003929"/>
    </source>
</evidence>
<evidence type="ECO:0000256" key="3">
    <source>
        <dbReference type="ARBA" id="ARBA00022475"/>
    </source>
</evidence>
<dbReference type="PROSITE" id="PS50262">
    <property type="entry name" value="G_PROTEIN_RECEP_F1_2"/>
    <property type="match status" value="2"/>
</dbReference>
<feature type="transmembrane region" description="Helical" evidence="11">
    <location>
        <begin position="376"/>
        <end position="397"/>
    </location>
</feature>
<dbReference type="AlphaFoldDB" id="A0A836CTN6"/>
<dbReference type="Pfam" id="PF00001">
    <property type="entry name" value="7tm_1"/>
    <property type="match status" value="2"/>
</dbReference>
<dbReference type="GO" id="GO:0004984">
    <property type="term" value="F:olfactory receptor activity"/>
    <property type="evidence" value="ECO:0007669"/>
    <property type="project" value="InterPro"/>
</dbReference>
<evidence type="ECO:0000313" key="13">
    <source>
        <dbReference type="EMBL" id="KAG5197123.1"/>
    </source>
</evidence>
<dbReference type="Gene3D" id="1.20.1070.10">
    <property type="entry name" value="Rhodopsin 7-helix transmembrane proteins"/>
    <property type="match status" value="3"/>
</dbReference>
<keyword evidence="6" id="KW-0552">Olfaction</keyword>
<evidence type="ECO:0000256" key="8">
    <source>
        <dbReference type="ARBA" id="ARBA00023040"/>
    </source>
</evidence>
<evidence type="ECO:0000256" key="9">
    <source>
        <dbReference type="ARBA" id="ARBA00023136"/>
    </source>
</evidence>
<feature type="transmembrane region" description="Helical" evidence="11">
    <location>
        <begin position="104"/>
        <end position="127"/>
    </location>
</feature>
<evidence type="ECO:0000256" key="7">
    <source>
        <dbReference type="ARBA" id="ARBA00022989"/>
    </source>
</evidence>
<accession>A0A836CTN6</accession>
<dbReference type="EMBL" id="JAEMGP010000020">
    <property type="protein sequence ID" value="KAG5197123.1"/>
    <property type="molecule type" value="Genomic_DNA"/>
</dbReference>
<dbReference type="InterPro" id="IPR017452">
    <property type="entry name" value="GPCR_Rhodpsn_7TM"/>
</dbReference>
<evidence type="ECO:0000259" key="12">
    <source>
        <dbReference type="PROSITE" id="PS50262"/>
    </source>
</evidence>
<reference evidence="13 14" key="1">
    <citation type="submission" date="2020-12" db="EMBL/GenBank/DDBJ databases">
        <title>De novo assembly of Tibetan sheep genome.</title>
        <authorList>
            <person name="Li X."/>
        </authorList>
    </citation>
    <scope>NUCLEOTIDE SEQUENCE [LARGE SCALE GENOMIC DNA]</scope>
    <source>
        <tissue evidence="13">Heart</tissue>
    </source>
</reference>
<comment type="caution">
    <text evidence="13">The sequence shown here is derived from an EMBL/GenBank/DDBJ whole genome shotgun (WGS) entry which is preliminary data.</text>
</comment>
<evidence type="ECO:0000256" key="10">
    <source>
        <dbReference type="ARBA" id="ARBA00023224"/>
    </source>
</evidence>
<keyword evidence="10" id="KW-0807">Transducer</keyword>
<evidence type="ECO:0000256" key="6">
    <source>
        <dbReference type="ARBA" id="ARBA00022725"/>
    </source>
</evidence>
<keyword evidence="5 11" id="KW-0812">Transmembrane</keyword>
<evidence type="ECO:0000313" key="14">
    <source>
        <dbReference type="Proteomes" id="UP000664991"/>
    </source>
</evidence>
<sequence>MKKIELKIGILQGELSYIASIERSVHLVSFLRGEFEHSNRTVNLNQRDSFLVLFPIIDTYDIQAVGYAFSTVIILGALVFTMASYAHILATILAMASAAARRKAFSTCTAHLSAVTIYFGTLIFMYVRPAVKYESTINKIVAIFYSVITPLLNPLIYTLPNKDVKEALKVLVSRMKKGNHSTEERFLLLGFSDWPSLQPVLFVLVLLCYLLTLTGNSALVLLAVREPRLHTPMYYFLCHLALVDAGFTTSVVPPLLANLRGREWRLERGGCLAQLCASLALGSAECVLLAVMALDRAAAVCRPLRYAGLASPRLCHALAGAAWLGGLTNSAAQTALLAARPLCAPGRVDHFICELPALLQLACDGGGQDSTERQMFAARVFILLVPSAVILASYGGVARAIWAMRTRGSRRKAMSTCGSHLTAVCLFYGSAIYTYLQPTHSYNQRRGKFISLFYTGNHSTEERFLLLGFSDWPSLQPVLFVLVLLCYLLTLTGNSALVLLAVREPRLHTPMYYFLCHLALVDAGFTTSVVPPLLANLRGREWRLERGGCLAQLCASLALGSAECVRLAVVALDRAAAVCRPLRYAGLASPRLCHALAGAAWLGGLTNSAAQTALLAARPLCAPGRVDHFICELPALLQLACDGGGQDSTERQMFAARVFILLVPSAVILASYGGVARAIWAMRTRGSRRKAMSTCYVQCPYHSSLPSSVTIMSNTDGNLYWTDVKQLTMLVVLSETLKKQLVDMLNNYFSKELGLEVKQDK</sequence>
<gene>
    <name evidence="13" type="ORF">JEQ12_010577</name>
</gene>
<feature type="domain" description="G-protein coupled receptors family 1 profile" evidence="12">
    <location>
        <begin position="493"/>
        <end position="697"/>
    </location>
</feature>
<dbReference type="Pfam" id="PF13853">
    <property type="entry name" value="7tm_4"/>
    <property type="match status" value="1"/>
</dbReference>
<comment type="subcellular location">
    <subcellularLocation>
        <location evidence="2">Cell membrane</location>
        <topology evidence="2">Multi-pass membrane protein</topology>
    </subcellularLocation>
</comment>
<feature type="transmembrane region" description="Helical" evidence="11">
    <location>
        <begin position="306"/>
        <end position="326"/>
    </location>
</feature>
<dbReference type="InterPro" id="IPR000276">
    <property type="entry name" value="GPCR_Rhodpsn"/>
</dbReference>
<proteinExistence type="predicted"/>
<keyword evidence="9 11" id="KW-0472">Membrane</keyword>
<keyword evidence="3" id="KW-1003">Cell membrane</keyword>
<dbReference type="PRINTS" id="PR00245">
    <property type="entry name" value="OLFACTORYR"/>
</dbReference>
<name>A0A836CTN6_SHEEP</name>
<feature type="transmembrane region" description="Helical" evidence="11">
    <location>
        <begin position="200"/>
        <end position="222"/>
    </location>
</feature>
<feature type="transmembrane region" description="Helical" evidence="11">
    <location>
        <begin position="418"/>
        <end position="436"/>
    </location>
</feature>
<evidence type="ECO:0000256" key="5">
    <source>
        <dbReference type="ARBA" id="ARBA00022692"/>
    </source>
</evidence>
<dbReference type="FunFam" id="1.20.1070.10:FF:000268">
    <property type="entry name" value="Putative olfactory receptor 2I1"/>
    <property type="match status" value="2"/>
</dbReference>
<keyword evidence="4" id="KW-0716">Sensory transduction</keyword>
<evidence type="ECO:0000256" key="11">
    <source>
        <dbReference type="SAM" id="Phobius"/>
    </source>
</evidence>
<keyword evidence="8" id="KW-0675">Receptor</keyword>
<keyword evidence="8" id="KW-0297">G-protein coupled receptor</keyword>
<feature type="transmembrane region" description="Helical" evidence="11">
    <location>
        <begin position="272"/>
        <end position="294"/>
    </location>
</feature>
<feature type="transmembrane region" description="Helical" evidence="11">
    <location>
        <begin position="139"/>
        <end position="159"/>
    </location>
</feature>
<dbReference type="PRINTS" id="PR00237">
    <property type="entry name" value="GPCRRHODOPSN"/>
</dbReference>
<dbReference type="PANTHER" id="PTHR26453">
    <property type="entry name" value="OLFACTORY RECEPTOR"/>
    <property type="match status" value="1"/>
</dbReference>
<evidence type="ECO:0000256" key="2">
    <source>
        <dbReference type="ARBA" id="ARBA00004651"/>
    </source>
</evidence>
<feature type="transmembrane region" description="Helical" evidence="11">
    <location>
        <begin position="478"/>
        <end position="500"/>
    </location>
</feature>
<dbReference type="GO" id="GO:0004930">
    <property type="term" value="F:G protein-coupled receptor activity"/>
    <property type="evidence" value="ECO:0007669"/>
    <property type="project" value="UniProtKB-KW"/>
</dbReference>